<dbReference type="Proteomes" id="UP000828941">
    <property type="component" value="Chromosome 13"/>
</dbReference>
<keyword evidence="2" id="KW-1185">Reference proteome</keyword>
<reference evidence="1 2" key="1">
    <citation type="journal article" date="2022" name="DNA Res.">
        <title>Chromosomal-level genome assembly of the orchid tree Bauhinia variegata (Leguminosae; Cercidoideae) supports the allotetraploid origin hypothesis of Bauhinia.</title>
        <authorList>
            <person name="Zhong Y."/>
            <person name="Chen Y."/>
            <person name="Zheng D."/>
            <person name="Pang J."/>
            <person name="Liu Y."/>
            <person name="Luo S."/>
            <person name="Meng S."/>
            <person name="Qian L."/>
            <person name="Wei D."/>
            <person name="Dai S."/>
            <person name="Zhou R."/>
        </authorList>
    </citation>
    <scope>NUCLEOTIDE SEQUENCE [LARGE SCALE GENOMIC DNA]</scope>
    <source>
        <strain evidence="1">BV-YZ2020</strain>
    </source>
</reference>
<sequence>MNASSIVLTSAYVTIKGFCMNRCGTHGSSSAGHIKGKNYKFAYIWGGMCAWPFHQPIYGPQSPSLVAPNNGVGLDGMVINLASVLAGTATYPFGNGYYQGPTEAPLEPASACHGVYGKGTYPGYAGNLLVDPTRGASYNANGANGRRYLFPALYDPTTSSCSTLV</sequence>
<accession>A0ACB9KRU5</accession>
<evidence type="ECO:0000313" key="2">
    <source>
        <dbReference type="Proteomes" id="UP000828941"/>
    </source>
</evidence>
<protein>
    <submittedName>
        <fullName evidence="1">Uncharacterized protein</fullName>
    </submittedName>
</protein>
<proteinExistence type="predicted"/>
<dbReference type="EMBL" id="CM039438">
    <property type="protein sequence ID" value="KAI4299976.1"/>
    <property type="molecule type" value="Genomic_DNA"/>
</dbReference>
<evidence type="ECO:0000313" key="1">
    <source>
        <dbReference type="EMBL" id="KAI4299976.1"/>
    </source>
</evidence>
<comment type="caution">
    <text evidence="1">The sequence shown here is derived from an EMBL/GenBank/DDBJ whole genome shotgun (WGS) entry which is preliminary data.</text>
</comment>
<name>A0ACB9KRU5_BAUVA</name>
<gene>
    <name evidence="1" type="ORF">L6164_033396</name>
</gene>
<organism evidence="1 2">
    <name type="scientific">Bauhinia variegata</name>
    <name type="common">Purple orchid tree</name>
    <name type="synonym">Phanera variegata</name>
    <dbReference type="NCBI Taxonomy" id="167791"/>
    <lineage>
        <taxon>Eukaryota</taxon>
        <taxon>Viridiplantae</taxon>
        <taxon>Streptophyta</taxon>
        <taxon>Embryophyta</taxon>
        <taxon>Tracheophyta</taxon>
        <taxon>Spermatophyta</taxon>
        <taxon>Magnoliopsida</taxon>
        <taxon>eudicotyledons</taxon>
        <taxon>Gunneridae</taxon>
        <taxon>Pentapetalae</taxon>
        <taxon>rosids</taxon>
        <taxon>fabids</taxon>
        <taxon>Fabales</taxon>
        <taxon>Fabaceae</taxon>
        <taxon>Cercidoideae</taxon>
        <taxon>Cercideae</taxon>
        <taxon>Bauhiniinae</taxon>
        <taxon>Bauhinia</taxon>
    </lineage>
</organism>